<feature type="region of interest" description="Disordered" evidence="1">
    <location>
        <begin position="1"/>
        <end position="21"/>
    </location>
</feature>
<evidence type="ECO:0000313" key="3">
    <source>
        <dbReference type="Proteomes" id="UP000290289"/>
    </source>
</evidence>
<name>A0A498KMF9_MALDO</name>
<dbReference type="EMBL" id="RDQH01000327">
    <property type="protein sequence ID" value="RXI08351.1"/>
    <property type="molecule type" value="Genomic_DNA"/>
</dbReference>
<comment type="caution">
    <text evidence="2">The sequence shown here is derived from an EMBL/GenBank/DDBJ whole genome shotgun (WGS) entry which is preliminary data.</text>
</comment>
<dbReference type="Proteomes" id="UP000290289">
    <property type="component" value="Chromosome 1"/>
</dbReference>
<reference evidence="2 3" key="1">
    <citation type="submission" date="2018-10" db="EMBL/GenBank/DDBJ databases">
        <title>A high-quality apple genome assembly.</title>
        <authorList>
            <person name="Hu J."/>
        </authorList>
    </citation>
    <scope>NUCLEOTIDE SEQUENCE [LARGE SCALE GENOMIC DNA]</scope>
    <source>
        <strain evidence="3">cv. HFTH1</strain>
        <tissue evidence="2">Young leaf</tissue>
    </source>
</reference>
<sequence length="65" mass="7496">MRKRGMGNQGSFAHHSNGKKERIKSENLVCFLCFKSFGTKKAFQDHLKGTDVLWQMLKLLVLLQD</sequence>
<protein>
    <recommendedName>
        <fullName evidence="4">C2H2-type domain-containing protein</fullName>
    </recommendedName>
</protein>
<evidence type="ECO:0008006" key="4">
    <source>
        <dbReference type="Google" id="ProtNLM"/>
    </source>
</evidence>
<dbReference type="AlphaFoldDB" id="A0A498KMF9"/>
<proteinExistence type="predicted"/>
<evidence type="ECO:0000256" key="1">
    <source>
        <dbReference type="SAM" id="MobiDB-lite"/>
    </source>
</evidence>
<keyword evidence="3" id="KW-1185">Reference proteome</keyword>
<gene>
    <name evidence="2" type="ORF">DVH24_022495</name>
</gene>
<organism evidence="2 3">
    <name type="scientific">Malus domestica</name>
    <name type="common">Apple</name>
    <name type="synonym">Pyrus malus</name>
    <dbReference type="NCBI Taxonomy" id="3750"/>
    <lineage>
        <taxon>Eukaryota</taxon>
        <taxon>Viridiplantae</taxon>
        <taxon>Streptophyta</taxon>
        <taxon>Embryophyta</taxon>
        <taxon>Tracheophyta</taxon>
        <taxon>Spermatophyta</taxon>
        <taxon>Magnoliopsida</taxon>
        <taxon>eudicotyledons</taxon>
        <taxon>Gunneridae</taxon>
        <taxon>Pentapetalae</taxon>
        <taxon>rosids</taxon>
        <taxon>fabids</taxon>
        <taxon>Rosales</taxon>
        <taxon>Rosaceae</taxon>
        <taxon>Amygdaloideae</taxon>
        <taxon>Maleae</taxon>
        <taxon>Malus</taxon>
    </lineage>
</organism>
<accession>A0A498KMF9</accession>
<evidence type="ECO:0000313" key="2">
    <source>
        <dbReference type="EMBL" id="RXI08351.1"/>
    </source>
</evidence>